<proteinExistence type="predicted"/>
<dbReference type="AlphaFoldDB" id="A0AAQ3NWH1"/>
<evidence type="ECO:0000313" key="2">
    <source>
        <dbReference type="EMBL" id="WVZ16326.1"/>
    </source>
</evidence>
<evidence type="ECO:0000256" key="1">
    <source>
        <dbReference type="SAM" id="MobiDB-lite"/>
    </source>
</evidence>
<keyword evidence="3" id="KW-1185">Reference proteome</keyword>
<name>A0AAQ3NWH1_VIGMU</name>
<sequence length="114" mass="12559">IAVNTCRTTKCESGTSTTGSTADRKRRWICGWFVLGVHLRCPQFALRLKQNALRTAAEAKRTSQPSRAISSSSSSPSMSRSPSPSITTTTKYHHNQQAPPHHGSETEIAMYIKQ</sequence>
<dbReference type="EMBL" id="CP144698">
    <property type="protein sequence ID" value="WVZ16326.1"/>
    <property type="molecule type" value="Genomic_DNA"/>
</dbReference>
<feature type="compositionally biased region" description="Low complexity" evidence="1">
    <location>
        <begin position="62"/>
        <end position="90"/>
    </location>
</feature>
<organism evidence="2 3">
    <name type="scientific">Vigna mungo</name>
    <name type="common">Black gram</name>
    <name type="synonym">Phaseolus mungo</name>
    <dbReference type="NCBI Taxonomy" id="3915"/>
    <lineage>
        <taxon>Eukaryota</taxon>
        <taxon>Viridiplantae</taxon>
        <taxon>Streptophyta</taxon>
        <taxon>Embryophyta</taxon>
        <taxon>Tracheophyta</taxon>
        <taxon>Spermatophyta</taxon>
        <taxon>Magnoliopsida</taxon>
        <taxon>eudicotyledons</taxon>
        <taxon>Gunneridae</taxon>
        <taxon>Pentapetalae</taxon>
        <taxon>rosids</taxon>
        <taxon>fabids</taxon>
        <taxon>Fabales</taxon>
        <taxon>Fabaceae</taxon>
        <taxon>Papilionoideae</taxon>
        <taxon>50 kb inversion clade</taxon>
        <taxon>NPAAA clade</taxon>
        <taxon>indigoferoid/millettioid clade</taxon>
        <taxon>Phaseoleae</taxon>
        <taxon>Vigna</taxon>
    </lineage>
</organism>
<feature type="region of interest" description="Disordered" evidence="1">
    <location>
        <begin position="1"/>
        <end position="21"/>
    </location>
</feature>
<dbReference type="Proteomes" id="UP001374535">
    <property type="component" value="Chromosome 3"/>
</dbReference>
<feature type="region of interest" description="Disordered" evidence="1">
    <location>
        <begin position="54"/>
        <end position="114"/>
    </location>
</feature>
<feature type="non-terminal residue" evidence="2">
    <location>
        <position position="1"/>
    </location>
</feature>
<reference evidence="2 3" key="1">
    <citation type="journal article" date="2023" name="Life. Sci Alliance">
        <title>Evolutionary insights into 3D genome organization and epigenetic landscape of Vigna mungo.</title>
        <authorList>
            <person name="Junaid A."/>
            <person name="Singh B."/>
            <person name="Bhatia S."/>
        </authorList>
    </citation>
    <scope>NUCLEOTIDE SEQUENCE [LARGE SCALE GENOMIC DNA]</scope>
    <source>
        <strain evidence="2">Urdbean</strain>
    </source>
</reference>
<gene>
    <name evidence="2" type="ORF">V8G54_009308</name>
</gene>
<accession>A0AAQ3NWH1</accession>
<protein>
    <submittedName>
        <fullName evidence="2">Uncharacterized protein</fullName>
    </submittedName>
</protein>
<evidence type="ECO:0000313" key="3">
    <source>
        <dbReference type="Proteomes" id="UP001374535"/>
    </source>
</evidence>